<dbReference type="SUPFAM" id="SSF55961">
    <property type="entry name" value="Bet v1-like"/>
    <property type="match status" value="1"/>
</dbReference>
<sequence>MVAGSIAEDVAMAVPAELLWKGAFSPDASTVQKAFAGMVDAVEFDGDGGPGSLVPMKFSPGAMGEATLLKSRLVARDHGARVISWDEMVVEGGAAATQLRSQAVRVKVVPAGEGACVAKVTVEYKRLDGAVLSPEDQAKLVKGYVGLVKKAEANLAAGPGEFA</sequence>
<dbReference type="Gene3D" id="3.30.530.20">
    <property type="match status" value="1"/>
</dbReference>
<organism evidence="4 5">
    <name type="scientific">Panicum miliaceum</name>
    <name type="common">Proso millet</name>
    <name type="synonym">Broomcorn millet</name>
    <dbReference type="NCBI Taxonomy" id="4540"/>
    <lineage>
        <taxon>Eukaryota</taxon>
        <taxon>Viridiplantae</taxon>
        <taxon>Streptophyta</taxon>
        <taxon>Embryophyta</taxon>
        <taxon>Tracheophyta</taxon>
        <taxon>Spermatophyta</taxon>
        <taxon>Magnoliopsida</taxon>
        <taxon>Liliopsida</taxon>
        <taxon>Poales</taxon>
        <taxon>Poaceae</taxon>
        <taxon>PACMAD clade</taxon>
        <taxon>Panicoideae</taxon>
        <taxon>Panicodae</taxon>
        <taxon>Paniceae</taxon>
        <taxon>Panicinae</taxon>
        <taxon>Panicum</taxon>
        <taxon>Panicum sect. Panicum</taxon>
    </lineage>
</organism>
<evidence type="ECO:0000256" key="2">
    <source>
        <dbReference type="ARBA" id="ARBA00009744"/>
    </source>
</evidence>
<dbReference type="GO" id="GO:0006952">
    <property type="term" value="P:defense response"/>
    <property type="evidence" value="ECO:0007669"/>
    <property type="project" value="InterPro"/>
</dbReference>
<dbReference type="InterPro" id="IPR023393">
    <property type="entry name" value="START-like_dom_sf"/>
</dbReference>
<accession>A0A3L6RDA0</accession>
<dbReference type="CDD" id="cd07816">
    <property type="entry name" value="Bet_v1-like"/>
    <property type="match status" value="1"/>
</dbReference>
<evidence type="ECO:0000259" key="3">
    <source>
        <dbReference type="Pfam" id="PF00407"/>
    </source>
</evidence>
<dbReference type="InterPro" id="IPR000916">
    <property type="entry name" value="Bet_v_I/MLP"/>
</dbReference>
<comment type="similarity">
    <text evidence="2">Belongs to the BetVI family.</text>
</comment>
<dbReference type="PANTHER" id="PTHR31213:SF168">
    <property type="entry name" value="OS12G0555100 PROTEIN"/>
    <property type="match status" value="1"/>
</dbReference>
<dbReference type="GO" id="GO:0038023">
    <property type="term" value="F:signaling receptor activity"/>
    <property type="evidence" value="ECO:0007669"/>
    <property type="project" value="TreeGrafter"/>
</dbReference>
<evidence type="ECO:0000256" key="1">
    <source>
        <dbReference type="ARBA" id="ARBA00004123"/>
    </source>
</evidence>
<dbReference type="Pfam" id="PF00407">
    <property type="entry name" value="Bet_v_1"/>
    <property type="match status" value="1"/>
</dbReference>
<evidence type="ECO:0000313" key="4">
    <source>
        <dbReference type="EMBL" id="RLN00456.1"/>
    </source>
</evidence>
<dbReference type="OrthoDB" id="631900at2759"/>
<dbReference type="GO" id="GO:0010427">
    <property type="term" value="F:abscisic acid binding"/>
    <property type="evidence" value="ECO:0007669"/>
    <property type="project" value="TreeGrafter"/>
</dbReference>
<feature type="domain" description="Bet v I/Major latex protein" evidence="3">
    <location>
        <begin position="1"/>
        <end position="154"/>
    </location>
</feature>
<dbReference type="GO" id="GO:0005634">
    <property type="term" value="C:nucleus"/>
    <property type="evidence" value="ECO:0007669"/>
    <property type="project" value="UniProtKB-SubCell"/>
</dbReference>
<protein>
    <recommendedName>
        <fullName evidence="3">Bet v I/Major latex protein domain-containing protein</fullName>
    </recommendedName>
</protein>
<gene>
    <name evidence="4" type="ORF">C2845_PM06G30800</name>
</gene>
<name>A0A3L6RDA0_PANMI</name>
<reference evidence="5" key="1">
    <citation type="journal article" date="2019" name="Nat. Commun.">
        <title>The genome of broomcorn millet.</title>
        <authorList>
            <person name="Zou C."/>
            <person name="Miki D."/>
            <person name="Li D."/>
            <person name="Tang Q."/>
            <person name="Xiao L."/>
            <person name="Rajput S."/>
            <person name="Deng P."/>
            <person name="Jia W."/>
            <person name="Huang R."/>
            <person name="Zhang M."/>
            <person name="Sun Y."/>
            <person name="Hu J."/>
            <person name="Fu X."/>
            <person name="Schnable P.S."/>
            <person name="Li F."/>
            <person name="Zhang H."/>
            <person name="Feng B."/>
            <person name="Zhu X."/>
            <person name="Liu R."/>
            <person name="Schnable J.C."/>
            <person name="Zhu J.-K."/>
            <person name="Zhang H."/>
        </authorList>
    </citation>
    <scope>NUCLEOTIDE SEQUENCE [LARGE SCALE GENOMIC DNA]</scope>
</reference>
<dbReference type="AlphaFoldDB" id="A0A3L6RDA0"/>
<dbReference type="PANTHER" id="PTHR31213">
    <property type="entry name" value="OS08G0374000 PROTEIN-RELATED"/>
    <property type="match status" value="1"/>
</dbReference>
<dbReference type="GO" id="GO:0004864">
    <property type="term" value="F:protein phosphatase inhibitor activity"/>
    <property type="evidence" value="ECO:0007669"/>
    <property type="project" value="TreeGrafter"/>
</dbReference>
<dbReference type="InterPro" id="IPR050279">
    <property type="entry name" value="Plant_def-hormone_signal"/>
</dbReference>
<comment type="subcellular location">
    <subcellularLocation>
        <location evidence="1">Nucleus</location>
    </subcellularLocation>
</comment>
<comment type="caution">
    <text evidence="4">The sequence shown here is derived from an EMBL/GenBank/DDBJ whole genome shotgun (WGS) entry which is preliminary data.</text>
</comment>
<evidence type="ECO:0000313" key="5">
    <source>
        <dbReference type="Proteomes" id="UP000275267"/>
    </source>
</evidence>
<dbReference type="Proteomes" id="UP000275267">
    <property type="component" value="Unassembled WGS sequence"/>
</dbReference>
<dbReference type="GO" id="GO:0005737">
    <property type="term" value="C:cytoplasm"/>
    <property type="evidence" value="ECO:0007669"/>
    <property type="project" value="TreeGrafter"/>
</dbReference>
<proteinExistence type="inferred from homology"/>
<dbReference type="EMBL" id="PQIB02000009">
    <property type="protein sequence ID" value="RLN00456.1"/>
    <property type="molecule type" value="Genomic_DNA"/>
</dbReference>
<dbReference type="GO" id="GO:0009738">
    <property type="term" value="P:abscisic acid-activated signaling pathway"/>
    <property type="evidence" value="ECO:0007669"/>
    <property type="project" value="TreeGrafter"/>
</dbReference>
<keyword evidence="5" id="KW-1185">Reference proteome</keyword>